<dbReference type="AlphaFoldDB" id="A0A9Q8QEY9"/>
<dbReference type="Proteomes" id="UP000829364">
    <property type="component" value="Chromosome 3"/>
</dbReference>
<dbReference type="EMBL" id="CP086356">
    <property type="protein sequence ID" value="UNI17981.1"/>
    <property type="molecule type" value="Genomic_DNA"/>
</dbReference>
<dbReference type="KEGG" id="ptkz:JDV02_004283"/>
<accession>A0A9Q8QEY9</accession>
<gene>
    <name evidence="2" type="ORF">JDV02_004283</name>
</gene>
<reference evidence="2" key="1">
    <citation type="submission" date="2021-11" db="EMBL/GenBank/DDBJ databases">
        <title>Purpureocillium_takamizusanense_genome.</title>
        <authorList>
            <person name="Nguyen N.-H."/>
        </authorList>
    </citation>
    <scope>NUCLEOTIDE SEQUENCE</scope>
    <source>
        <strain evidence="2">PT3</strain>
    </source>
</reference>
<evidence type="ECO:0000256" key="1">
    <source>
        <dbReference type="SAM" id="MobiDB-lite"/>
    </source>
</evidence>
<feature type="compositionally biased region" description="Basic and acidic residues" evidence="1">
    <location>
        <begin position="21"/>
        <end position="35"/>
    </location>
</feature>
<organism evidence="2 3">
    <name type="scientific">Purpureocillium takamizusanense</name>
    <dbReference type="NCBI Taxonomy" id="2060973"/>
    <lineage>
        <taxon>Eukaryota</taxon>
        <taxon>Fungi</taxon>
        <taxon>Dikarya</taxon>
        <taxon>Ascomycota</taxon>
        <taxon>Pezizomycotina</taxon>
        <taxon>Sordariomycetes</taxon>
        <taxon>Hypocreomycetidae</taxon>
        <taxon>Hypocreales</taxon>
        <taxon>Ophiocordycipitaceae</taxon>
        <taxon>Purpureocillium</taxon>
    </lineage>
</organism>
<dbReference type="GeneID" id="72066238"/>
<protein>
    <submittedName>
        <fullName evidence="2">Uncharacterized protein</fullName>
    </submittedName>
</protein>
<keyword evidence="3" id="KW-1185">Reference proteome</keyword>
<evidence type="ECO:0000313" key="2">
    <source>
        <dbReference type="EMBL" id="UNI17981.1"/>
    </source>
</evidence>
<evidence type="ECO:0000313" key="3">
    <source>
        <dbReference type="Proteomes" id="UP000829364"/>
    </source>
</evidence>
<name>A0A9Q8QEY9_9HYPO</name>
<proteinExistence type="predicted"/>
<feature type="region of interest" description="Disordered" evidence="1">
    <location>
        <begin position="16"/>
        <end position="47"/>
    </location>
</feature>
<dbReference type="RefSeq" id="XP_047841462.1">
    <property type="nucleotide sequence ID" value="XM_047985485.1"/>
</dbReference>
<sequence length="102" mass="10921">MAAAAAAVEAGELDGEQMGLRLERRRGAGERKGDGADAGDGQPQSAMWMQLGGEGPRRGYLEVKVEAWARPWEVWRSSGGHVLRQVGIDQQLSCKISAGSTR</sequence>